<dbReference type="Gene3D" id="3.30.70.1290">
    <property type="entry name" value="Transposase IS200-like"/>
    <property type="match status" value="1"/>
</dbReference>
<evidence type="ECO:0000259" key="1">
    <source>
        <dbReference type="SMART" id="SM01321"/>
    </source>
</evidence>
<comment type="caution">
    <text evidence="2">The sequence shown here is derived from an EMBL/GenBank/DDBJ whole genome shotgun (WGS) entry which is preliminary data.</text>
</comment>
<dbReference type="Proteomes" id="UP000722750">
    <property type="component" value="Unassembled WGS sequence"/>
</dbReference>
<name>A0A941W375_9BACT</name>
<feature type="domain" description="Transposase IS200-like" evidence="1">
    <location>
        <begin position="24"/>
        <end position="169"/>
    </location>
</feature>
<dbReference type="EMBL" id="JAANXD010000067">
    <property type="protein sequence ID" value="MBS1258552.1"/>
    <property type="molecule type" value="Genomic_DNA"/>
</dbReference>
<organism evidence="2 3">
    <name type="scientific">Candidatus Scalindua arabica</name>
    <dbReference type="NCBI Taxonomy" id="1127984"/>
    <lineage>
        <taxon>Bacteria</taxon>
        <taxon>Pseudomonadati</taxon>
        <taxon>Planctomycetota</taxon>
        <taxon>Candidatus Brocadiia</taxon>
        <taxon>Candidatus Brocadiales</taxon>
        <taxon>Candidatus Scalinduaceae</taxon>
        <taxon>Candidatus Scalindua</taxon>
    </lineage>
</organism>
<dbReference type="SMART" id="SM01321">
    <property type="entry name" value="Y1_Tnp"/>
    <property type="match status" value="1"/>
</dbReference>
<proteinExistence type="predicted"/>
<evidence type="ECO:0000313" key="2">
    <source>
        <dbReference type="EMBL" id="MBS1258552.1"/>
    </source>
</evidence>
<sequence length="200" mass="23911">MVKHKYNAKVHKRRSIRLKGYDYSQHGMYFVTVCTNNHHFLFGHIAEERMTLNNAGRFANKCWLEIPEHFPHVALDEFIIMPNHIHGIICIDTMNNVGVQNLEPLHKQNKYQQIIPKSIGSIIRGFKIGVTKWFRKNTNIHNVWQRNYYEHIVRNEKELVRIMEYIMYNPLKWMLDRENPDRIGSDKLEDEIFSSRGSKF</sequence>
<accession>A0A941W375</accession>
<gene>
    <name evidence="2" type="ORF">MAG551_01611</name>
</gene>
<dbReference type="InterPro" id="IPR002686">
    <property type="entry name" value="Transposase_17"/>
</dbReference>
<dbReference type="InterPro" id="IPR036515">
    <property type="entry name" value="Transposase_17_sf"/>
</dbReference>
<dbReference type="PANTHER" id="PTHR36966">
    <property type="entry name" value="REP-ASSOCIATED TYROSINE TRANSPOSASE"/>
    <property type="match status" value="1"/>
</dbReference>
<dbReference type="AlphaFoldDB" id="A0A941W375"/>
<protein>
    <recommendedName>
        <fullName evidence="1">Transposase IS200-like domain-containing protein</fullName>
    </recommendedName>
</protein>
<dbReference type="InterPro" id="IPR052715">
    <property type="entry name" value="RAYT_transposase"/>
</dbReference>
<dbReference type="PANTHER" id="PTHR36966:SF1">
    <property type="entry name" value="REP-ASSOCIATED TYROSINE TRANSPOSASE"/>
    <property type="match status" value="1"/>
</dbReference>
<dbReference type="GO" id="GO:0004803">
    <property type="term" value="F:transposase activity"/>
    <property type="evidence" value="ECO:0007669"/>
    <property type="project" value="InterPro"/>
</dbReference>
<reference evidence="2" key="1">
    <citation type="journal article" date="2021" name="ISME J.">
        <title>Fine-scale metabolic discontinuity in a stratified prokaryote microbiome of a Red Sea deep halocline.</title>
        <authorList>
            <person name="Michoud G."/>
            <person name="Ngugi D.K."/>
            <person name="Barozzi A."/>
            <person name="Merlino G."/>
            <person name="Calleja M.L."/>
            <person name="Delgado-Huertas A."/>
            <person name="Moran X.A.G."/>
            <person name="Daffonchio D."/>
        </authorList>
    </citation>
    <scope>NUCLEOTIDE SEQUENCE</scope>
    <source>
        <strain evidence="2">SuakinDeep_MAG55_1</strain>
    </source>
</reference>
<evidence type="ECO:0000313" key="3">
    <source>
        <dbReference type="Proteomes" id="UP000722750"/>
    </source>
</evidence>
<dbReference type="SUPFAM" id="SSF143422">
    <property type="entry name" value="Transposase IS200-like"/>
    <property type="match status" value="1"/>
</dbReference>
<dbReference type="GO" id="GO:0006313">
    <property type="term" value="P:DNA transposition"/>
    <property type="evidence" value="ECO:0007669"/>
    <property type="project" value="InterPro"/>
</dbReference>
<dbReference type="GO" id="GO:0043565">
    <property type="term" value="F:sequence-specific DNA binding"/>
    <property type="evidence" value="ECO:0007669"/>
    <property type="project" value="TreeGrafter"/>
</dbReference>